<dbReference type="OrthoDB" id="341259at2759"/>
<evidence type="ECO:0000313" key="3">
    <source>
        <dbReference type="Proteomes" id="UP001146351"/>
    </source>
</evidence>
<reference evidence="2" key="1">
    <citation type="submission" date="2022-11" db="EMBL/GenBank/DDBJ databases">
        <authorList>
            <person name="Petersen C."/>
        </authorList>
    </citation>
    <scope>NUCLEOTIDE SEQUENCE</scope>
    <source>
        <strain evidence="2">IBT 21917</strain>
    </source>
</reference>
<accession>A0A9W9LMG4</accession>
<dbReference type="AlphaFoldDB" id="A0A9W9LMG4"/>
<feature type="domain" description="Single-strand DNA deaminase toxin A-like C-terminal" evidence="1">
    <location>
        <begin position="1"/>
        <end position="58"/>
    </location>
</feature>
<sequence>MSGWAHSEWLPIRVSGRNWTEKVLKLASIVGHELAVDAEKDRGVIGQFQASHAEKQLIAYFIDRHDFLPEDKALDPRFDIEIEKEELGISKLARQYPDIPQVDHLEGQREELKRLLWDKDDRILGDAYDEKEVKRLKSEVATIDEQIAPLETRFGIKQLRLRQRRIRKIERQKMNHEHLIRLSTKEPERPLRRATILISAPTHEVCEDCLEFKDKANHFFGLQIELRECTK</sequence>
<dbReference type="EMBL" id="JAPQKO010000004">
    <property type="protein sequence ID" value="KAJ5165925.1"/>
    <property type="molecule type" value="Genomic_DNA"/>
</dbReference>
<dbReference type="InterPro" id="IPR057517">
    <property type="entry name" value="SsdA-like_C"/>
</dbReference>
<name>A0A9W9LMG4_9EURO</name>
<dbReference type="Proteomes" id="UP001146351">
    <property type="component" value="Unassembled WGS sequence"/>
</dbReference>
<proteinExistence type="predicted"/>
<evidence type="ECO:0000313" key="2">
    <source>
        <dbReference type="EMBL" id="KAJ5165925.1"/>
    </source>
</evidence>
<evidence type="ECO:0000259" key="1">
    <source>
        <dbReference type="Pfam" id="PF24120"/>
    </source>
</evidence>
<keyword evidence="3" id="KW-1185">Reference proteome</keyword>
<gene>
    <name evidence="2" type="ORF">N7492_006221</name>
</gene>
<dbReference type="Pfam" id="PF24120">
    <property type="entry name" value="SsdA_C"/>
    <property type="match status" value="1"/>
</dbReference>
<comment type="caution">
    <text evidence="2">The sequence shown here is derived from an EMBL/GenBank/DDBJ whole genome shotgun (WGS) entry which is preliminary data.</text>
</comment>
<organism evidence="2 3">
    <name type="scientific">Penicillium capsulatum</name>
    <dbReference type="NCBI Taxonomy" id="69766"/>
    <lineage>
        <taxon>Eukaryota</taxon>
        <taxon>Fungi</taxon>
        <taxon>Dikarya</taxon>
        <taxon>Ascomycota</taxon>
        <taxon>Pezizomycotina</taxon>
        <taxon>Eurotiomycetes</taxon>
        <taxon>Eurotiomycetidae</taxon>
        <taxon>Eurotiales</taxon>
        <taxon>Aspergillaceae</taxon>
        <taxon>Penicillium</taxon>
    </lineage>
</organism>
<reference evidence="2" key="2">
    <citation type="journal article" date="2023" name="IMA Fungus">
        <title>Comparative genomic study of the Penicillium genus elucidates a diverse pangenome and 15 lateral gene transfer events.</title>
        <authorList>
            <person name="Petersen C."/>
            <person name="Sorensen T."/>
            <person name="Nielsen M.R."/>
            <person name="Sondergaard T.E."/>
            <person name="Sorensen J.L."/>
            <person name="Fitzpatrick D.A."/>
            <person name="Frisvad J.C."/>
            <person name="Nielsen K.L."/>
        </authorList>
    </citation>
    <scope>NUCLEOTIDE SEQUENCE</scope>
    <source>
        <strain evidence="2">IBT 21917</strain>
    </source>
</reference>
<protein>
    <recommendedName>
        <fullName evidence="1">Single-strand DNA deaminase toxin A-like C-terminal domain-containing protein</fullName>
    </recommendedName>
</protein>